<name>A0A497XXP2_9SPHI</name>
<dbReference type="Proteomes" id="UP000297429">
    <property type="component" value="Unassembled WGS sequence"/>
</dbReference>
<evidence type="ECO:0000313" key="3">
    <source>
        <dbReference type="EMBL" id="TFB32698.1"/>
    </source>
</evidence>
<reference evidence="2 4" key="1">
    <citation type="submission" date="2018-10" db="EMBL/GenBank/DDBJ databases">
        <title>Genomic Encyclopedia of Archaeal and Bacterial Type Strains, Phase II (KMG-II): from individual species to whole genera.</title>
        <authorList>
            <person name="Goeker M."/>
        </authorList>
    </citation>
    <scope>NUCLEOTIDE SEQUENCE [LARGE SCALE GENOMIC DNA]</scope>
    <source>
        <strain evidence="2 4">DSM 19624</strain>
    </source>
</reference>
<dbReference type="EMBL" id="SOPX01000001">
    <property type="protein sequence ID" value="TFB32698.1"/>
    <property type="molecule type" value="Genomic_DNA"/>
</dbReference>
<gene>
    <name evidence="2" type="ORF">BCL90_3841</name>
    <name evidence="3" type="ORF">E3V97_01280</name>
</gene>
<feature type="chain" id="PRO_5044605523" description="Lipid A deacylase LpxR family protein" evidence="1">
    <location>
        <begin position="22"/>
        <end position="297"/>
    </location>
</feature>
<protein>
    <recommendedName>
        <fullName evidence="6">Lipid A deacylase LpxR family protein</fullName>
    </recommendedName>
</protein>
<dbReference type="AlphaFoldDB" id="A0A497XXP2"/>
<dbReference type="Proteomes" id="UP000273898">
    <property type="component" value="Unassembled WGS sequence"/>
</dbReference>
<evidence type="ECO:0000313" key="2">
    <source>
        <dbReference type="EMBL" id="RLJ73679.1"/>
    </source>
</evidence>
<evidence type="ECO:0000256" key="1">
    <source>
        <dbReference type="SAM" id="SignalP"/>
    </source>
</evidence>
<dbReference type="RefSeq" id="WP_134380354.1">
    <property type="nucleotide sequence ID" value="NZ_RCCK01000013.1"/>
</dbReference>
<comment type="caution">
    <text evidence="2">The sequence shown here is derived from an EMBL/GenBank/DDBJ whole genome shotgun (WGS) entry which is preliminary data.</text>
</comment>
<proteinExistence type="predicted"/>
<reference evidence="3 5" key="2">
    <citation type="submission" date="2019-03" db="EMBL/GenBank/DDBJ databases">
        <authorList>
            <person name="He R.-H."/>
        </authorList>
    </citation>
    <scope>NUCLEOTIDE SEQUENCE [LARGE SCALE GENOMIC DNA]</scope>
    <source>
        <strain evidence="3 5">DSM 19624</strain>
    </source>
</reference>
<dbReference type="EMBL" id="RCCK01000013">
    <property type="protein sequence ID" value="RLJ73679.1"/>
    <property type="molecule type" value="Genomic_DNA"/>
</dbReference>
<sequence length="297" mass="33463">MKTKSLLTIMAIMLCCYLCRAQNVPVDSVLIYRLLKDISIRNTFDEDVSKVTPAQFMFTIPRSGEKSYLVDGGIAYTLGYLKNYTAKAIVEYHKNTMIEKEQDNFSVGYSGLYYTTIHPINVMLTHNLTFVDDGRKSDRSIVFVGNLSPYSTKRKIRFNAPGNFGDSRFGYLLTPNIGTEIQQVLKSLLPEREGTIFRGTADFSGAISFLQKNPDPINTIAPRILQLSFSYTLRRAFSDNTSVGERKTELLKAGADFFILDKTTKQVSLGLAFKKGSNPLKGLDSQQYWQFSVNVQL</sequence>
<keyword evidence="1" id="KW-0732">Signal</keyword>
<organism evidence="2 4">
    <name type="scientific">Pedobacter alluvionis</name>
    <dbReference type="NCBI Taxonomy" id="475253"/>
    <lineage>
        <taxon>Bacteria</taxon>
        <taxon>Pseudomonadati</taxon>
        <taxon>Bacteroidota</taxon>
        <taxon>Sphingobacteriia</taxon>
        <taxon>Sphingobacteriales</taxon>
        <taxon>Sphingobacteriaceae</taxon>
        <taxon>Pedobacter</taxon>
    </lineage>
</organism>
<evidence type="ECO:0000313" key="4">
    <source>
        <dbReference type="Proteomes" id="UP000273898"/>
    </source>
</evidence>
<evidence type="ECO:0000313" key="5">
    <source>
        <dbReference type="Proteomes" id="UP000297429"/>
    </source>
</evidence>
<evidence type="ECO:0008006" key="6">
    <source>
        <dbReference type="Google" id="ProtNLM"/>
    </source>
</evidence>
<feature type="signal peptide" evidence="1">
    <location>
        <begin position="1"/>
        <end position="21"/>
    </location>
</feature>
<accession>A0A497XXP2</accession>
<keyword evidence="5" id="KW-1185">Reference proteome</keyword>